<feature type="compositionally biased region" description="Basic residues" evidence="1">
    <location>
        <begin position="28"/>
        <end position="38"/>
    </location>
</feature>
<evidence type="ECO:0000313" key="2">
    <source>
        <dbReference type="EMBL" id="KAK7068172.1"/>
    </source>
</evidence>
<feature type="compositionally biased region" description="Basic and acidic residues" evidence="1">
    <location>
        <begin position="17"/>
        <end position="27"/>
    </location>
</feature>
<name>A0AAN8WL52_HALRR</name>
<dbReference type="AlphaFoldDB" id="A0AAN8WL52"/>
<sequence length="79" mass="9241">MTTRMLHSCIPYLREQKFIQKPKEQGRKQRPHAHPRKSKQTEQQSKKVVLIKRTIAEKTRHTIGLDDCYSIEASPGTIQ</sequence>
<proteinExistence type="predicted"/>
<dbReference type="EMBL" id="JAXCGZ010017395">
    <property type="protein sequence ID" value="KAK7068172.1"/>
    <property type="molecule type" value="Genomic_DNA"/>
</dbReference>
<accession>A0AAN8WL52</accession>
<evidence type="ECO:0000256" key="1">
    <source>
        <dbReference type="SAM" id="MobiDB-lite"/>
    </source>
</evidence>
<reference evidence="2 3" key="1">
    <citation type="submission" date="2023-11" db="EMBL/GenBank/DDBJ databases">
        <title>Halocaridina rubra genome assembly.</title>
        <authorList>
            <person name="Smith C."/>
        </authorList>
    </citation>
    <scope>NUCLEOTIDE SEQUENCE [LARGE SCALE GENOMIC DNA]</scope>
    <source>
        <strain evidence="2">EP-1</strain>
        <tissue evidence="2">Whole</tissue>
    </source>
</reference>
<evidence type="ECO:0000313" key="3">
    <source>
        <dbReference type="Proteomes" id="UP001381693"/>
    </source>
</evidence>
<keyword evidence="3" id="KW-1185">Reference proteome</keyword>
<feature type="region of interest" description="Disordered" evidence="1">
    <location>
        <begin position="17"/>
        <end position="47"/>
    </location>
</feature>
<dbReference type="Proteomes" id="UP001381693">
    <property type="component" value="Unassembled WGS sequence"/>
</dbReference>
<protein>
    <submittedName>
        <fullName evidence="2">Uncharacterized protein</fullName>
    </submittedName>
</protein>
<gene>
    <name evidence="2" type="ORF">SK128_006941</name>
</gene>
<feature type="non-terminal residue" evidence="2">
    <location>
        <position position="79"/>
    </location>
</feature>
<comment type="caution">
    <text evidence="2">The sequence shown here is derived from an EMBL/GenBank/DDBJ whole genome shotgun (WGS) entry which is preliminary data.</text>
</comment>
<organism evidence="2 3">
    <name type="scientific">Halocaridina rubra</name>
    <name type="common">Hawaiian red shrimp</name>
    <dbReference type="NCBI Taxonomy" id="373956"/>
    <lineage>
        <taxon>Eukaryota</taxon>
        <taxon>Metazoa</taxon>
        <taxon>Ecdysozoa</taxon>
        <taxon>Arthropoda</taxon>
        <taxon>Crustacea</taxon>
        <taxon>Multicrustacea</taxon>
        <taxon>Malacostraca</taxon>
        <taxon>Eumalacostraca</taxon>
        <taxon>Eucarida</taxon>
        <taxon>Decapoda</taxon>
        <taxon>Pleocyemata</taxon>
        <taxon>Caridea</taxon>
        <taxon>Atyoidea</taxon>
        <taxon>Atyidae</taxon>
        <taxon>Halocaridina</taxon>
    </lineage>
</organism>